<protein>
    <recommendedName>
        <fullName evidence="8">ABC transmembrane type-1 domain-containing protein</fullName>
    </recommendedName>
</protein>
<feature type="transmembrane region" description="Helical" evidence="7">
    <location>
        <begin position="209"/>
        <end position="238"/>
    </location>
</feature>
<keyword evidence="4 7" id="KW-0812">Transmembrane</keyword>
<dbReference type="Proteomes" id="UP000190037">
    <property type="component" value="Unassembled WGS sequence"/>
</dbReference>
<feature type="transmembrane region" description="Helical" evidence="7">
    <location>
        <begin position="127"/>
        <end position="148"/>
    </location>
</feature>
<feature type="transmembrane region" description="Helical" evidence="7">
    <location>
        <begin position="94"/>
        <end position="115"/>
    </location>
</feature>
<dbReference type="PANTHER" id="PTHR43386">
    <property type="entry name" value="OLIGOPEPTIDE TRANSPORT SYSTEM PERMEASE PROTEIN APPC"/>
    <property type="match status" value="1"/>
</dbReference>
<keyword evidence="5 7" id="KW-1133">Transmembrane helix</keyword>
<dbReference type="CDD" id="cd06261">
    <property type="entry name" value="TM_PBP2"/>
    <property type="match status" value="1"/>
</dbReference>
<dbReference type="STRING" id="159449.B4N89_38675"/>
<dbReference type="SUPFAM" id="SSF161098">
    <property type="entry name" value="MetI-like"/>
    <property type="match status" value="1"/>
</dbReference>
<comment type="subcellular location">
    <subcellularLocation>
        <location evidence="1 7">Cell membrane</location>
        <topology evidence="1 7">Multi-pass membrane protein</topology>
    </subcellularLocation>
</comment>
<accession>A0A1T3NN12</accession>
<keyword evidence="10" id="KW-1185">Reference proteome</keyword>
<keyword evidence="2 7" id="KW-0813">Transport</keyword>
<evidence type="ECO:0000256" key="2">
    <source>
        <dbReference type="ARBA" id="ARBA00022448"/>
    </source>
</evidence>
<dbReference type="RefSeq" id="WP_078981223.1">
    <property type="nucleotide sequence ID" value="NZ_MWQN01000003.1"/>
</dbReference>
<gene>
    <name evidence="9" type="ORF">B4N89_38675</name>
</gene>
<evidence type="ECO:0000313" key="10">
    <source>
        <dbReference type="Proteomes" id="UP000190037"/>
    </source>
</evidence>
<dbReference type="EMBL" id="MWQN01000003">
    <property type="protein sequence ID" value="OPC78128.1"/>
    <property type="molecule type" value="Genomic_DNA"/>
</dbReference>
<evidence type="ECO:0000256" key="7">
    <source>
        <dbReference type="RuleBase" id="RU363032"/>
    </source>
</evidence>
<feature type="transmembrane region" description="Helical" evidence="7">
    <location>
        <begin position="154"/>
        <end position="174"/>
    </location>
</feature>
<feature type="transmembrane region" description="Helical" evidence="7">
    <location>
        <begin position="27"/>
        <end position="52"/>
    </location>
</feature>
<dbReference type="PROSITE" id="PS50928">
    <property type="entry name" value="ABC_TM1"/>
    <property type="match status" value="1"/>
</dbReference>
<evidence type="ECO:0000313" key="9">
    <source>
        <dbReference type="EMBL" id="OPC78128.1"/>
    </source>
</evidence>
<evidence type="ECO:0000256" key="6">
    <source>
        <dbReference type="ARBA" id="ARBA00023136"/>
    </source>
</evidence>
<reference evidence="9 10" key="1">
    <citation type="submission" date="2017-03" db="EMBL/GenBank/DDBJ databases">
        <title>Draft genome sequence of Streptomyces scabrisporus NF3, endophyte isolated from Amphipterygium adstringens.</title>
        <authorList>
            <person name="Vazquez M."/>
            <person name="Ceapa C.D."/>
            <person name="Rodriguez Luna D."/>
            <person name="Sanchez Esquivel S."/>
        </authorList>
    </citation>
    <scope>NUCLEOTIDE SEQUENCE [LARGE SCALE GENOMIC DNA]</scope>
    <source>
        <strain evidence="9 10">NF3</strain>
    </source>
</reference>
<evidence type="ECO:0000256" key="5">
    <source>
        <dbReference type="ARBA" id="ARBA00022989"/>
    </source>
</evidence>
<feature type="domain" description="ABC transmembrane type-1" evidence="8">
    <location>
        <begin position="92"/>
        <end position="281"/>
    </location>
</feature>
<organism evidence="9 10">
    <name type="scientific">Embleya scabrispora</name>
    <dbReference type="NCBI Taxonomy" id="159449"/>
    <lineage>
        <taxon>Bacteria</taxon>
        <taxon>Bacillati</taxon>
        <taxon>Actinomycetota</taxon>
        <taxon>Actinomycetes</taxon>
        <taxon>Kitasatosporales</taxon>
        <taxon>Streptomycetaceae</taxon>
        <taxon>Embleya</taxon>
    </lineage>
</organism>
<evidence type="ECO:0000256" key="4">
    <source>
        <dbReference type="ARBA" id="ARBA00022692"/>
    </source>
</evidence>
<name>A0A1T3NN12_9ACTN</name>
<feature type="transmembrane region" description="Helical" evidence="7">
    <location>
        <begin position="258"/>
        <end position="280"/>
    </location>
</feature>
<dbReference type="InterPro" id="IPR035906">
    <property type="entry name" value="MetI-like_sf"/>
</dbReference>
<proteinExistence type="inferred from homology"/>
<dbReference type="Gene3D" id="1.10.3720.10">
    <property type="entry name" value="MetI-like"/>
    <property type="match status" value="1"/>
</dbReference>
<sequence>MTTADPTTRVAPASRTRYRIGPRGIRLASPGAVLAASWLAVVVLAAIVVPMLPGCDPLRADFTHPSAPPGPGHWFGTDDTGRDVLVRTAAGARASFGVAALTVSVGLVVGGALGIASGWFGGWADRVIGFATDLLMSVPALILVMIVVTLRGPSLPVIGGLIGLFTVPSFTRVTRAGALSLKERGFVQAARMIGTAPGRILRREILPNIAPAALSFAFTATTAAIVAEGALSFLGFGLRPPAPSWGGIIAQGRITLGSAPWISLIPAGVLCLTVLALNHLGESLRSGSPKESPR</sequence>
<dbReference type="PANTHER" id="PTHR43386:SF25">
    <property type="entry name" value="PEPTIDE ABC TRANSPORTER PERMEASE PROTEIN"/>
    <property type="match status" value="1"/>
</dbReference>
<dbReference type="GO" id="GO:0055085">
    <property type="term" value="P:transmembrane transport"/>
    <property type="evidence" value="ECO:0007669"/>
    <property type="project" value="InterPro"/>
</dbReference>
<evidence type="ECO:0000259" key="8">
    <source>
        <dbReference type="PROSITE" id="PS50928"/>
    </source>
</evidence>
<comment type="caution">
    <text evidence="9">The sequence shown here is derived from an EMBL/GenBank/DDBJ whole genome shotgun (WGS) entry which is preliminary data.</text>
</comment>
<dbReference type="InterPro" id="IPR050366">
    <property type="entry name" value="BP-dependent_transpt_permease"/>
</dbReference>
<comment type="similarity">
    <text evidence="7">Belongs to the binding-protein-dependent transport system permease family.</text>
</comment>
<evidence type="ECO:0000256" key="1">
    <source>
        <dbReference type="ARBA" id="ARBA00004651"/>
    </source>
</evidence>
<keyword evidence="3" id="KW-1003">Cell membrane</keyword>
<dbReference type="OrthoDB" id="3531748at2"/>
<dbReference type="GO" id="GO:0005886">
    <property type="term" value="C:plasma membrane"/>
    <property type="evidence" value="ECO:0007669"/>
    <property type="project" value="UniProtKB-SubCell"/>
</dbReference>
<dbReference type="AlphaFoldDB" id="A0A1T3NN12"/>
<evidence type="ECO:0000256" key="3">
    <source>
        <dbReference type="ARBA" id="ARBA00022475"/>
    </source>
</evidence>
<dbReference type="InterPro" id="IPR000515">
    <property type="entry name" value="MetI-like"/>
</dbReference>
<dbReference type="Pfam" id="PF00528">
    <property type="entry name" value="BPD_transp_1"/>
    <property type="match status" value="1"/>
</dbReference>
<keyword evidence="6 7" id="KW-0472">Membrane</keyword>